<dbReference type="InterPro" id="IPR041916">
    <property type="entry name" value="Anti_sigma_zinc_sf"/>
</dbReference>
<evidence type="ECO:0000313" key="14">
    <source>
        <dbReference type="Proteomes" id="UP001321249"/>
    </source>
</evidence>
<accession>A0AAJ5ZJ47</accession>
<dbReference type="Gene3D" id="1.10.10.1320">
    <property type="entry name" value="Anti-sigma factor, zinc-finger domain"/>
    <property type="match status" value="1"/>
</dbReference>
<gene>
    <name evidence="11" type="ORF">GKO46_03845</name>
    <name evidence="12" type="ORF">GKO48_05415</name>
</gene>
<dbReference type="GO" id="GO:0016989">
    <property type="term" value="F:sigma factor antagonist activity"/>
    <property type="evidence" value="ECO:0007669"/>
    <property type="project" value="TreeGrafter"/>
</dbReference>
<evidence type="ECO:0000256" key="5">
    <source>
        <dbReference type="ARBA" id="ARBA00022989"/>
    </source>
</evidence>
<evidence type="ECO:0000256" key="1">
    <source>
        <dbReference type="ARBA" id="ARBA00004167"/>
    </source>
</evidence>
<dbReference type="Proteomes" id="UP001321249">
    <property type="component" value="Unassembled WGS sequence"/>
</dbReference>
<evidence type="ECO:0000256" key="9">
    <source>
        <dbReference type="SAM" id="Coils"/>
    </source>
</evidence>
<reference evidence="12" key="2">
    <citation type="journal article" date="2023" name="Nat. Commun.">
        <title>Cultivation of marine bacteria of the SAR202 clade.</title>
        <authorList>
            <person name="Lim Y."/>
            <person name="Seo J.H."/>
            <person name="Giovannoni S.J."/>
            <person name="Kang I."/>
            <person name="Cho J.C."/>
        </authorList>
    </citation>
    <scope>NUCLEOTIDE SEQUENCE</scope>
    <source>
        <strain evidence="12">JH1073</strain>
    </source>
</reference>
<keyword evidence="3" id="KW-1003">Cell membrane</keyword>
<keyword evidence="13" id="KW-1185">Reference proteome</keyword>
<name>A0AAJ5ZJ47_9CHLR</name>
<evidence type="ECO:0000259" key="10">
    <source>
        <dbReference type="Pfam" id="PF10099"/>
    </source>
</evidence>
<keyword evidence="5" id="KW-1133">Transmembrane helix</keyword>
<reference evidence="13" key="3">
    <citation type="submission" date="2023-06" db="EMBL/GenBank/DDBJ databases">
        <title>Pangenomics reveal diversification of enzyme families and niche specialization in globally abundant SAR202 bacteria.</title>
        <authorList>
            <person name="Saw J.H.W."/>
        </authorList>
    </citation>
    <scope>NUCLEOTIDE SEQUENCE [LARGE SCALE GENOMIC DNA]</scope>
    <source>
        <strain evidence="13">JH1073</strain>
    </source>
</reference>
<evidence type="ECO:0000313" key="11">
    <source>
        <dbReference type="EMBL" id="MDG0866202.1"/>
    </source>
</evidence>
<keyword evidence="9" id="KW-0175">Coiled coil</keyword>
<keyword evidence="6" id="KW-0472">Membrane</keyword>
<dbReference type="InterPro" id="IPR018764">
    <property type="entry name" value="RskA_C"/>
</dbReference>
<evidence type="ECO:0000313" key="12">
    <source>
        <dbReference type="EMBL" id="WFG39078.1"/>
    </source>
</evidence>
<dbReference type="RefSeq" id="WP_342822405.1">
    <property type="nucleotide sequence ID" value="NZ_CP046146.1"/>
</dbReference>
<organism evidence="12 13">
    <name type="scientific">Candidatus Lucifugimonas marina</name>
    <dbReference type="NCBI Taxonomy" id="3038979"/>
    <lineage>
        <taxon>Bacteria</taxon>
        <taxon>Bacillati</taxon>
        <taxon>Chloroflexota</taxon>
        <taxon>Dehalococcoidia</taxon>
        <taxon>SAR202 cluster</taxon>
        <taxon>Candidatus Lucifugimonadales</taxon>
        <taxon>Candidatus Lucifugimonadaceae</taxon>
        <taxon>Candidatus Lucifugimonas</taxon>
    </lineage>
</organism>
<evidence type="ECO:0000313" key="13">
    <source>
        <dbReference type="Proteomes" id="UP001219901"/>
    </source>
</evidence>
<dbReference type="EMBL" id="CP046147">
    <property type="protein sequence ID" value="WFG39078.1"/>
    <property type="molecule type" value="Genomic_DNA"/>
</dbReference>
<dbReference type="Proteomes" id="UP001219901">
    <property type="component" value="Chromosome"/>
</dbReference>
<evidence type="ECO:0000256" key="2">
    <source>
        <dbReference type="ARBA" id="ARBA00004236"/>
    </source>
</evidence>
<evidence type="ECO:0000256" key="4">
    <source>
        <dbReference type="ARBA" id="ARBA00022692"/>
    </source>
</evidence>
<evidence type="ECO:0000256" key="3">
    <source>
        <dbReference type="ARBA" id="ARBA00022475"/>
    </source>
</evidence>
<evidence type="ECO:0000256" key="8">
    <source>
        <dbReference type="ARBA" id="ARBA00030803"/>
    </source>
</evidence>
<protein>
    <recommendedName>
        <fullName evidence="8">Regulator of SigK</fullName>
    </recommendedName>
    <alternativeName>
        <fullName evidence="7">Sigma-K anti-sigma factor RskA</fullName>
    </alternativeName>
</protein>
<dbReference type="Pfam" id="PF10099">
    <property type="entry name" value="RskA_C"/>
    <property type="match status" value="1"/>
</dbReference>
<evidence type="ECO:0000256" key="7">
    <source>
        <dbReference type="ARBA" id="ARBA00029829"/>
    </source>
</evidence>
<sequence length="349" mass="37972">MTETKDNIELNDDMDPRFENLAAYALGALDDEESRAAVEHLIEQFPEVRAEYEELSEATDYLAASVTPVEPPAHLKANILKQAEKESAPSVARLVAAEIASNRSNSAPWWQRVFQSGYAVSAAAAMLVIVVGSVLSYQNTQLGNEIDSLRSDLAAETVLVANLQNELATTLNDSESRVASMKSEMEVMEDEFGATTEMVNHQEEMVSELAVANDALRQALRDQSWLTYVAMKEGYQVESWLANDTQQVATADPDAAGLIAVRVVGNEAVFQVHGLPQPQPDHAYTLWLMGNGDPTPVSQFEVSEIGSATVAFLLPAPLQFYSSVMVTQERVNGIGNDPSGTMVIFGETN</sequence>
<dbReference type="PANTHER" id="PTHR37461">
    <property type="entry name" value="ANTI-SIGMA-K FACTOR RSKA"/>
    <property type="match status" value="1"/>
</dbReference>
<feature type="coiled-coil region" evidence="9">
    <location>
        <begin position="146"/>
        <end position="191"/>
    </location>
</feature>
<dbReference type="PANTHER" id="PTHR37461:SF1">
    <property type="entry name" value="ANTI-SIGMA-K FACTOR RSKA"/>
    <property type="match status" value="1"/>
</dbReference>
<dbReference type="InterPro" id="IPR051474">
    <property type="entry name" value="Anti-sigma-K/W_factor"/>
</dbReference>
<evidence type="ECO:0000256" key="6">
    <source>
        <dbReference type="ARBA" id="ARBA00023136"/>
    </source>
</evidence>
<reference evidence="13 14" key="1">
    <citation type="submission" date="2019-11" db="EMBL/GenBank/DDBJ databases">
        <authorList>
            <person name="Cho J.-C."/>
        </authorList>
    </citation>
    <scope>NUCLEOTIDE SEQUENCE [LARGE SCALE GENOMIC DNA]</scope>
    <source>
        <strain evidence="12 13">JH1073</strain>
        <strain evidence="11 14">JH702</strain>
    </source>
</reference>
<dbReference type="GO" id="GO:0006417">
    <property type="term" value="P:regulation of translation"/>
    <property type="evidence" value="ECO:0007669"/>
    <property type="project" value="TreeGrafter"/>
</dbReference>
<dbReference type="GO" id="GO:0005886">
    <property type="term" value="C:plasma membrane"/>
    <property type="evidence" value="ECO:0007669"/>
    <property type="project" value="UniProtKB-SubCell"/>
</dbReference>
<feature type="domain" description="Anti-sigma K factor RskA C-terminal" evidence="10">
    <location>
        <begin position="235"/>
        <end position="340"/>
    </location>
</feature>
<dbReference type="AlphaFoldDB" id="A0AAJ5ZJ47"/>
<comment type="subcellular location">
    <subcellularLocation>
        <location evidence="2">Cell membrane</location>
    </subcellularLocation>
    <subcellularLocation>
        <location evidence="1">Membrane</location>
        <topology evidence="1">Single-pass membrane protein</topology>
    </subcellularLocation>
</comment>
<proteinExistence type="predicted"/>
<dbReference type="EMBL" id="WMBE01000001">
    <property type="protein sequence ID" value="MDG0866202.1"/>
    <property type="molecule type" value="Genomic_DNA"/>
</dbReference>
<keyword evidence="4" id="KW-0812">Transmembrane</keyword>